<sequence length="43" mass="4468">MSLPLSQSNSKPQARPEVIPAALHPAMLAASQSQLGLTTQPAE</sequence>
<accession>A0ACA9QB55</accession>
<feature type="non-terminal residue" evidence="1">
    <location>
        <position position="43"/>
    </location>
</feature>
<protein>
    <submittedName>
        <fullName evidence="1">2442_t:CDS:1</fullName>
    </submittedName>
</protein>
<reference evidence="1" key="1">
    <citation type="submission" date="2021-06" db="EMBL/GenBank/DDBJ databases">
        <authorList>
            <person name="Kallberg Y."/>
            <person name="Tangrot J."/>
            <person name="Rosling A."/>
        </authorList>
    </citation>
    <scope>NUCLEOTIDE SEQUENCE</scope>
    <source>
        <strain evidence="1">MA461A</strain>
    </source>
</reference>
<keyword evidence="2" id="KW-1185">Reference proteome</keyword>
<proteinExistence type="predicted"/>
<evidence type="ECO:0000313" key="2">
    <source>
        <dbReference type="Proteomes" id="UP000789920"/>
    </source>
</evidence>
<gene>
    <name evidence="1" type="ORF">RPERSI_LOCUS13591</name>
</gene>
<comment type="caution">
    <text evidence="1">The sequence shown here is derived from an EMBL/GenBank/DDBJ whole genome shotgun (WGS) entry which is preliminary data.</text>
</comment>
<name>A0ACA9QB55_9GLOM</name>
<organism evidence="1 2">
    <name type="scientific">Racocetra persica</name>
    <dbReference type="NCBI Taxonomy" id="160502"/>
    <lineage>
        <taxon>Eukaryota</taxon>
        <taxon>Fungi</taxon>
        <taxon>Fungi incertae sedis</taxon>
        <taxon>Mucoromycota</taxon>
        <taxon>Glomeromycotina</taxon>
        <taxon>Glomeromycetes</taxon>
        <taxon>Diversisporales</taxon>
        <taxon>Gigasporaceae</taxon>
        <taxon>Racocetra</taxon>
    </lineage>
</organism>
<dbReference type="Proteomes" id="UP000789920">
    <property type="component" value="Unassembled WGS sequence"/>
</dbReference>
<evidence type="ECO:0000313" key="1">
    <source>
        <dbReference type="EMBL" id="CAG8745291.1"/>
    </source>
</evidence>
<dbReference type="EMBL" id="CAJVQC010030344">
    <property type="protein sequence ID" value="CAG8745291.1"/>
    <property type="molecule type" value="Genomic_DNA"/>
</dbReference>